<name>A0A8X6NEB6_NEPPI</name>
<dbReference type="AlphaFoldDB" id="A0A8X6NEB6"/>
<feature type="signal peptide" evidence="1">
    <location>
        <begin position="1"/>
        <end position="18"/>
    </location>
</feature>
<dbReference type="Proteomes" id="UP000887013">
    <property type="component" value="Unassembled WGS sequence"/>
</dbReference>
<protein>
    <submittedName>
        <fullName evidence="2">Uncharacterized protein</fullName>
    </submittedName>
</protein>
<proteinExistence type="predicted"/>
<sequence>MHSYLILLFAFGITFSYGYGLIEGENNESNIRERNLENIQNSLQEDSSDATVEEDEGIETVEVDDTVSSKDEFSENSEKLLKDLESKFTAMLLRFFDREDLYKDARFSAIIDALKTAVYTITGNVNHDYIESIVKMVRSWDDDKRRQFNEIALNRLGMTETDVEERFWCQEMNDINKQTTFCRDD</sequence>
<feature type="chain" id="PRO_5036469055" evidence="1">
    <location>
        <begin position="19"/>
        <end position="185"/>
    </location>
</feature>
<dbReference type="EMBL" id="BMAW01103648">
    <property type="protein sequence ID" value="GFT10173.1"/>
    <property type="molecule type" value="Genomic_DNA"/>
</dbReference>
<comment type="caution">
    <text evidence="2">The sequence shown here is derived from an EMBL/GenBank/DDBJ whole genome shotgun (WGS) entry which is preliminary data.</text>
</comment>
<keyword evidence="3" id="KW-1185">Reference proteome</keyword>
<evidence type="ECO:0000313" key="3">
    <source>
        <dbReference type="Proteomes" id="UP000887013"/>
    </source>
</evidence>
<accession>A0A8X6NEB6</accession>
<gene>
    <name evidence="2" type="primary">AVEN_58043_1</name>
    <name evidence="2" type="ORF">NPIL_149281</name>
</gene>
<reference evidence="2" key="1">
    <citation type="submission" date="2020-08" db="EMBL/GenBank/DDBJ databases">
        <title>Multicomponent nature underlies the extraordinary mechanical properties of spider dragline silk.</title>
        <authorList>
            <person name="Kono N."/>
            <person name="Nakamura H."/>
            <person name="Mori M."/>
            <person name="Yoshida Y."/>
            <person name="Ohtoshi R."/>
            <person name="Malay A.D."/>
            <person name="Moran D.A.P."/>
            <person name="Tomita M."/>
            <person name="Numata K."/>
            <person name="Arakawa K."/>
        </authorList>
    </citation>
    <scope>NUCLEOTIDE SEQUENCE</scope>
</reference>
<evidence type="ECO:0000256" key="1">
    <source>
        <dbReference type="SAM" id="SignalP"/>
    </source>
</evidence>
<evidence type="ECO:0000313" key="2">
    <source>
        <dbReference type="EMBL" id="GFT10173.1"/>
    </source>
</evidence>
<dbReference type="OrthoDB" id="6430971at2759"/>
<keyword evidence="1" id="KW-0732">Signal</keyword>
<organism evidence="2 3">
    <name type="scientific">Nephila pilipes</name>
    <name type="common">Giant wood spider</name>
    <name type="synonym">Nephila maculata</name>
    <dbReference type="NCBI Taxonomy" id="299642"/>
    <lineage>
        <taxon>Eukaryota</taxon>
        <taxon>Metazoa</taxon>
        <taxon>Ecdysozoa</taxon>
        <taxon>Arthropoda</taxon>
        <taxon>Chelicerata</taxon>
        <taxon>Arachnida</taxon>
        <taxon>Araneae</taxon>
        <taxon>Araneomorphae</taxon>
        <taxon>Entelegynae</taxon>
        <taxon>Araneoidea</taxon>
        <taxon>Nephilidae</taxon>
        <taxon>Nephila</taxon>
    </lineage>
</organism>